<feature type="signal peptide" evidence="1">
    <location>
        <begin position="1"/>
        <end position="29"/>
    </location>
</feature>
<protein>
    <recommendedName>
        <fullName evidence="4">SH3 domain-containing protein</fullName>
    </recommendedName>
</protein>
<evidence type="ECO:0000313" key="3">
    <source>
        <dbReference type="Proteomes" id="UP000694501"/>
    </source>
</evidence>
<comment type="caution">
    <text evidence="2">The sequence shown here is derived from an EMBL/GenBank/DDBJ whole genome shotgun (WGS) entry which is preliminary data.</text>
</comment>
<evidence type="ECO:0000313" key="2">
    <source>
        <dbReference type="EMBL" id="MBU7597610.1"/>
    </source>
</evidence>
<proteinExistence type="predicted"/>
<evidence type="ECO:0000256" key="1">
    <source>
        <dbReference type="SAM" id="SignalP"/>
    </source>
</evidence>
<evidence type="ECO:0008006" key="4">
    <source>
        <dbReference type="Google" id="ProtNLM"/>
    </source>
</evidence>
<sequence>MKRNALLATGALASSLVMGVTLLTTPATAAVAPEGLSVGATAERKTVCAEDLFVRATAPHGAWIGTLKKGQTFLVEQPGGNWVYGFAYGDINRRGWVQNGWFC</sequence>
<dbReference type="AlphaFoldDB" id="A0A949JNZ3"/>
<reference evidence="2" key="1">
    <citation type="submission" date="2021-06" db="EMBL/GenBank/DDBJ databases">
        <title>Sequencing of actinobacteria type strains.</title>
        <authorList>
            <person name="Nguyen G.-S."/>
            <person name="Wentzel A."/>
        </authorList>
    </citation>
    <scope>NUCLEOTIDE SEQUENCE</scope>
    <source>
        <strain evidence="2">P38-E01</strain>
    </source>
</reference>
<keyword evidence="3" id="KW-1185">Reference proteome</keyword>
<keyword evidence="1" id="KW-0732">Signal</keyword>
<name>A0A949JNZ3_9ACTN</name>
<feature type="chain" id="PRO_5037337210" description="SH3 domain-containing protein" evidence="1">
    <location>
        <begin position="30"/>
        <end position="103"/>
    </location>
</feature>
<accession>A0A949JNZ3</accession>
<dbReference type="EMBL" id="JAELVF020000001">
    <property type="protein sequence ID" value="MBU7597610.1"/>
    <property type="molecule type" value="Genomic_DNA"/>
</dbReference>
<dbReference type="Proteomes" id="UP000694501">
    <property type="component" value="Unassembled WGS sequence"/>
</dbReference>
<organism evidence="2 3">
    <name type="scientific">Streptomyces tardus</name>
    <dbReference type="NCBI Taxonomy" id="2780544"/>
    <lineage>
        <taxon>Bacteria</taxon>
        <taxon>Bacillati</taxon>
        <taxon>Actinomycetota</taxon>
        <taxon>Actinomycetes</taxon>
        <taxon>Kitasatosporales</taxon>
        <taxon>Streptomycetaceae</taxon>
        <taxon>Streptomyces</taxon>
    </lineage>
</organism>
<dbReference type="RefSeq" id="WP_211043790.1">
    <property type="nucleotide sequence ID" value="NZ_JAELVF020000001.1"/>
</dbReference>
<gene>
    <name evidence="2" type="ORF">JGS22_008235</name>
</gene>